<dbReference type="AlphaFoldDB" id="A0A9W8BCZ6"/>
<evidence type="ECO:0000259" key="3">
    <source>
        <dbReference type="SMART" id="SM01086"/>
    </source>
</evidence>
<feature type="non-terminal residue" evidence="4">
    <location>
        <position position="1"/>
    </location>
</feature>
<dbReference type="Pfam" id="PF07724">
    <property type="entry name" value="AAA_2"/>
    <property type="match status" value="1"/>
</dbReference>
<dbReference type="OrthoDB" id="47330at2759"/>
<dbReference type="InterPro" id="IPR027417">
    <property type="entry name" value="P-loop_NTPase"/>
</dbReference>
<evidence type="ECO:0000313" key="5">
    <source>
        <dbReference type="Proteomes" id="UP001150907"/>
    </source>
</evidence>
<dbReference type="Gene3D" id="1.10.8.60">
    <property type="match status" value="1"/>
</dbReference>
<dbReference type="InterPro" id="IPR050130">
    <property type="entry name" value="ClpA_ClpB"/>
</dbReference>
<dbReference type="InterPro" id="IPR019489">
    <property type="entry name" value="Clp_ATPase_C"/>
</dbReference>
<dbReference type="SUPFAM" id="SSF52540">
    <property type="entry name" value="P-loop containing nucleoside triphosphate hydrolases"/>
    <property type="match status" value="1"/>
</dbReference>
<dbReference type="GO" id="GO:0005737">
    <property type="term" value="C:cytoplasm"/>
    <property type="evidence" value="ECO:0007669"/>
    <property type="project" value="TreeGrafter"/>
</dbReference>
<dbReference type="GO" id="GO:0016887">
    <property type="term" value="F:ATP hydrolysis activity"/>
    <property type="evidence" value="ECO:0007669"/>
    <property type="project" value="InterPro"/>
</dbReference>
<dbReference type="EMBL" id="JANBQF010001739">
    <property type="protein sequence ID" value="KAJ1996605.1"/>
    <property type="molecule type" value="Genomic_DNA"/>
</dbReference>
<dbReference type="PRINTS" id="PR00300">
    <property type="entry name" value="CLPPROTEASEA"/>
</dbReference>
<dbReference type="PANTHER" id="PTHR11638:SF18">
    <property type="entry name" value="HEAT SHOCK PROTEIN 104"/>
    <property type="match status" value="1"/>
</dbReference>
<dbReference type="PANTHER" id="PTHR11638">
    <property type="entry name" value="ATP-DEPENDENT CLP PROTEASE"/>
    <property type="match status" value="1"/>
</dbReference>
<keyword evidence="5" id="KW-1185">Reference proteome</keyword>
<evidence type="ECO:0000256" key="2">
    <source>
        <dbReference type="ARBA" id="ARBA00022840"/>
    </source>
</evidence>
<dbReference type="Gene3D" id="3.40.50.300">
    <property type="entry name" value="P-loop containing nucleotide triphosphate hydrolases"/>
    <property type="match status" value="1"/>
</dbReference>
<dbReference type="GO" id="GO:0005524">
    <property type="term" value="F:ATP binding"/>
    <property type="evidence" value="ECO:0007669"/>
    <property type="project" value="UniProtKB-KW"/>
</dbReference>
<keyword evidence="1" id="KW-0547">Nucleotide-binding</keyword>
<gene>
    <name evidence="4" type="ORF">H4R26_006131</name>
</gene>
<dbReference type="SMART" id="SM01086">
    <property type="entry name" value="ClpB_D2-small"/>
    <property type="match status" value="1"/>
</dbReference>
<proteinExistence type="predicted"/>
<dbReference type="GO" id="GO:0034605">
    <property type="term" value="P:cellular response to heat"/>
    <property type="evidence" value="ECO:0007669"/>
    <property type="project" value="TreeGrafter"/>
</dbReference>
<reference evidence="4" key="1">
    <citation type="submission" date="2022-07" db="EMBL/GenBank/DDBJ databases">
        <title>Phylogenomic reconstructions and comparative analyses of Kickxellomycotina fungi.</title>
        <authorList>
            <person name="Reynolds N.K."/>
            <person name="Stajich J.E."/>
            <person name="Barry K."/>
            <person name="Grigoriev I.V."/>
            <person name="Crous P."/>
            <person name="Smith M.E."/>
        </authorList>
    </citation>
    <scope>NUCLEOTIDE SEQUENCE</scope>
    <source>
        <strain evidence="4">IMI 214461</strain>
    </source>
</reference>
<sequence>IVRKRPYAVILFDEIEKAHPNVLNILLQLLDDGRLTDGQGRAVDFTQCVIILTSNIGQDRILRYTSDSTLDYRSSGELPESVRNLVLNDLRHTLRPELLNRLDEIVVFNSLGYENLKSVVHLQLAQIATRLEERSISLAMDDAAVDYVLKESYDPLYGARPIKRFLEKHLVTVLSKEIIRGALKSQSQVTITHMDGADSDFVFQVDAKEDGDQMMAE</sequence>
<organism evidence="4 5">
    <name type="scientific">Coemansia thaxteri</name>
    <dbReference type="NCBI Taxonomy" id="2663907"/>
    <lineage>
        <taxon>Eukaryota</taxon>
        <taxon>Fungi</taxon>
        <taxon>Fungi incertae sedis</taxon>
        <taxon>Zoopagomycota</taxon>
        <taxon>Kickxellomycotina</taxon>
        <taxon>Kickxellomycetes</taxon>
        <taxon>Kickxellales</taxon>
        <taxon>Kickxellaceae</taxon>
        <taxon>Coemansia</taxon>
    </lineage>
</organism>
<name>A0A9W8BCZ6_9FUNG</name>
<evidence type="ECO:0000313" key="4">
    <source>
        <dbReference type="EMBL" id="KAJ1996605.1"/>
    </source>
</evidence>
<feature type="domain" description="Clp ATPase C-terminal" evidence="3">
    <location>
        <begin position="111"/>
        <end position="203"/>
    </location>
</feature>
<protein>
    <recommendedName>
        <fullName evidence="3">Clp ATPase C-terminal domain-containing protein</fullName>
    </recommendedName>
</protein>
<keyword evidence="2" id="KW-0067">ATP-binding</keyword>
<accession>A0A9W8BCZ6</accession>
<comment type="caution">
    <text evidence="4">The sequence shown here is derived from an EMBL/GenBank/DDBJ whole genome shotgun (WGS) entry which is preliminary data.</text>
</comment>
<dbReference type="Proteomes" id="UP001150907">
    <property type="component" value="Unassembled WGS sequence"/>
</dbReference>
<evidence type="ECO:0000256" key="1">
    <source>
        <dbReference type="ARBA" id="ARBA00022741"/>
    </source>
</evidence>
<dbReference type="InterPro" id="IPR001270">
    <property type="entry name" value="ClpA/B"/>
</dbReference>
<dbReference type="InterPro" id="IPR003959">
    <property type="entry name" value="ATPase_AAA_core"/>
</dbReference>
<dbReference type="Pfam" id="PF10431">
    <property type="entry name" value="ClpB_D2-small"/>
    <property type="match status" value="1"/>
</dbReference>